<dbReference type="EC" id="4.3.2.3" evidence="5"/>
<keyword evidence="2 5" id="KW-0659">Purine metabolism</keyword>
<dbReference type="AlphaFoldDB" id="A0A939JT51"/>
<dbReference type="Proteomes" id="UP000664122">
    <property type="component" value="Unassembled WGS sequence"/>
</dbReference>
<proteinExistence type="inferred from homology"/>
<dbReference type="RefSeq" id="WP_207258456.1">
    <property type="nucleotide sequence ID" value="NZ_JAFMPP010000012.1"/>
</dbReference>
<gene>
    <name evidence="5" type="primary">allA</name>
    <name evidence="6" type="ORF">J1C48_13600</name>
</gene>
<dbReference type="Pfam" id="PF04115">
    <property type="entry name" value="Ureidogly_lyase"/>
    <property type="match status" value="1"/>
</dbReference>
<dbReference type="GO" id="GO:0006145">
    <property type="term" value="P:purine nucleobase catabolic process"/>
    <property type="evidence" value="ECO:0007669"/>
    <property type="project" value="UniProtKB-UniRule"/>
</dbReference>
<comment type="catalytic activity">
    <reaction evidence="4 5">
        <text>(S)-ureidoglycolate = urea + glyoxylate</text>
        <dbReference type="Rhea" id="RHEA:11304"/>
        <dbReference type="ChEBI" id="CHEBI:16199"/>
        <dbReference type="ChEBI" id="CHEBI:36655"/>
        <dbReference type="ChEBI" id="CHEBI:57296"/>
        <dbReference type="EC" id="4.3.2.3"/>
    </reaction>
</comment>
<comment type="function">
    <text evidence="5">Catalyzes the catabolism of the allantoin degradation intermediate (S)-ureidoglycolate, generating urea and glyoxylate. Involved in the utilization of allantoin as nitrogen source.</text>
</comment>
<dbReference type="GO" id="GO:0004848">
    <property type="term" value="F:ureidoglycolate hydrolase activity"/>
    <property type="evidence" value="ECO:0007669"/>
    <property type="project" value="InterPro"/>
</dbReference>
<protein>
    <recommendedName>
        <fullName evidence="5">Ureidoglycolate lyase</fullName>
        <ecNumber evidence="5">4.3.2.3</ecNumber>
    </recommendedName>
    <alternativeName>
        <fullName evidence="5">Ureidoglycolatase</fullName>
    </alternativeName>
</protein>
<accession>A0A939JT51</accession>
<dbReference type="HAMAP" id="MF_00616">
    <property type="entry name" value="Ureidogly_lyase"/>
    <property type="match status" value="1"/>
</dbReference>
<dbReference type="PANTHER" id="PTHR21221:SF1">
    <property type="entry name" value="UREIDOGLYCOLATE LYASE"/>
    <property type="match status" value="1"/>
</dbReference>
<dbReference type="InterPro" id="IPR047233">
    <property type="entry name" value="UAH_cupin"/>
</dbReference>
<dbReference type="PANTHER" id="PTHR21221">
    <property type="entry name" value="UREIDOGLYCOLATE HYDROLASE"/>
    <property type="match status" value="1"/>
</dbReference>
<keyword evidence="7" id="KW-1185">Reference proteome</keyword>
<dbReference type="GO" id="GO:0050385">
    <property type="term" value="F:ureidoglycolate lyase activity"/>
    <property type="evidence" value="ECO:0007669"/>
    <property type="project" value="UniProtKB-UniRule"/>
</dbReference>
<reference evidence="6" key="1">
    <citation type="submission" date="2021-03" db="EMBL/GenBank/DDBJ databases">
        <title>Whole genome sequence of Jiella sp. CQZ9-1.</title>
        <authorList>
            <person name="Tuo L."/>
        </authorList>
    </citation>
    <scope>NUCLEOTIDE SEQUENCE</scope>
    <source>
        <strain evidence="6">CQZ9-1</strain>
    </source>
</reference>
<comment type="similarity">
    <text evidence="5">Belongs to the ureidoglycolate lyase family.</text>
</comment>
<dbReference type="InterPro" id="IPR007247">
    <property type="entry name" value="Ureidogly_lyase"/>
</dbReference>
<organism evidence="6 7">
    <name type="scientific">Jiella flava</name>
    <dbReference type="NCBI Taxonomy" id="2816857"/>
    <lineage>
        <taxon>Bacteria</taxon>
        <taxon>Pseudomonadati</taxon>
        <taxon>Pseudomonadota</taxon>
        <taxon>Alphaproteobacteria</taxon>
        <taxon>Hyphomicrobiales</taxon>
        <taxon>Aurantimonadaceae</taxon>
        <taxon>Jiella</taxon>
    </lineage>
</organism>
<evidence type="ECO:0000313" key="6">
    <source>
        <dbReference type="EMBL" id="MBO0663618.1"/>
    </source>
</evidence>
<dbReference type="CDD" id="cd20298">
    <property type="entry name" value="cupin_UAH"/>
    <property type="match status" value="1"/>
</dbReference>
<dbReference type="EMBL" id="JAFMPP010000012">
    <property type="protein sequence ID" value="MBO0663618.1"/>
    <property type="molecule type" value="Genomic_DNA"/>
</dbReference>
<comment type="subunit">
    <text evidence="1 5">Homodimer.</text>
</comment>
<evidence type="ECO:0000256" key="2">
    <source>
        <dbReference type="ARBA" id="ARBA00022631"/>
    </source>
</evidence>
<comment type="pathway">
    <text evidence="5">Nitrogen metabolism; (S)-allantoin degradation.</text>
</comment>
<evidence type="ECO:0000256" key="3">
    <source>
        <dbReference type="ARBA" id="ARBA00023239"/>
    </source>
</evidence>
<dbReference type="InterPro" id="IPR023525">
    <property type="entry name" value="Ureidogly_lyase_bac"/>
</dbReference>
<comment type="cofactor">
    <cofactor evidence="5">
        <name>Ni(2+)</name>
        <dbReference type="ChEBI" id="CHEBI:49786"/>
    </cofactor>
</comment>
<dbReference type="NCBIfam" id="NF009932">
    <property type="entry name" value="PRK13395.1"/>
    <property type="match status" value="1"/>
</dbReference>
<evidence type="ECO:0000256" key="4">
    <source>
        <dbReference type="ARBA" id="ARBA00047684"/>
    </source>
</evidence>
<sequence>MAGSVLRPQPLTKAAFARFGDVIEIDGAEERLINQGTTRRFHDLAAVAVAKDGGHPLISIFRGSAFALPITIAMFERHPLGSQAFFPLNGRSWLVVVATDDGGRPGEPTAFLATGCQGVNYAPGVWHHPLLALHESSDFLVVDRGGGGINLEEVTLDQPVIVEGYSIGPKIGIDFR</sequence>
<dbReference type="Gene3D" id="2.60.120.480">
    <property type="entry name" value="Ureidoglycolate hydrolase"/>
    <property type="match status" value="1"/>
</dbReference>
<dbReference type="InterPro" id="IPR024060">
    <property type="entry name" value="Ureidoglycolate_lyase_dom_sf"/>
</dbReference>
<name>A0A939JT51_9HYPH</name>
<dbReference type="SUPFAM" id="SSF51182">
    <property type="entry name" value="RmlC-like cupins"/>
    <property type="match status" value="1"/>
</dbReference>
<evidence type="ECO:0000256" key="1">
    <source>
        <dbReference type="ARBA" id="ARBA00011738"/>
    </source>
</evidence>
<comment type="caution">
    <text evidence="6">The sequence shown here is derived from an EMBL/GenBank/DDBJ whole genome shotgun (WGS) entry which is preliminary data.</text>
</comment>
<evidence type="ECO:0000313" key="7">
    <source>
        <dbReference type="Proteomes" id="UP000664122"/>
    </source>
</evidence>
<dbReference type="GO" id="GO:0000256">
    <property type="term" value="P:allantoin catabolic process"/>
    <property type="evidence" value="ECO:0007669"/>
    <property type="project" value="UniProtKB-UniRule"/>
</dbReference>
<dbReference type="InterPro" id="IPR011051">
    <property type="entry name" value="RmlC_Cupin_sf"/>
</dbReference>
<keyword evidence="3 5" id="KW-0456">Lyase</keyword>
<evidence type="ECO:0000256" key="5">
    <source>
        <dbReference type="HAMAP-Rule" id="MF_00616"/>
    </source>
</evidence>